<accession>A0A210QEF4</accession>
<dbReference type="SUPFAM" id="SSF52266">
    <property type="entry name" value="SGNH hydrolase"/>
    <property type="match status" value="1"/>
</dbReference>
<evidence type="ECO:0008006" key="3">
    <source>
        <dbReference type="Google" id="ProtNLM"/>
    </source>
</evidence>
<sequence>MCWAHRAVDSRLGGPNLGLVGYEFDWRGKRGINRDQFSITLEDYLKKNLPPSWILIQLGSNDLGVIKSKELIEQIKCDLVRLLALVPGVNVVWSDLLPRRHWHFASSPRALEKVRRRVNTAVINFVEREGGSLSDTPV</sequence>
<comment type="caution">
    <text evidence="1">The sequence shown here is derived from an EMBL/GenBank/DDBJ whole genome shotgun (WGS) entry which is preliminary data.</text>
</comment>
<dbReference type="EMBL" id="NEDP02004037">
    <property type="protein sequence ID" value="OWF47103.1"/>
    <property type="molecule type" value="Genomic_DNA"/>
</dbReference>
<organism evidence="1 2">
    <name type="scientific">Mizuhopecten yessoensis</name>
    <name type="common">Japanese scallop</name>
    <name type="synonym">Patinopecten yessoensis</name>
    <dbReference type="NCBI Taxonomy" id="6573"/>
    <lineage>
        <taxon>Eukaryota</taxon>
        <taxon>Metazoa</taxon>
        <taxon>Spiralia</taxon>
        <taxon>Lophotrochozoa</taxon>
        <taxon>Mollusca</taxon>
        <taxon>Bivalvia</taxon>
        <taxon>Autobranchia</taxon>
        <taxon>Pteriomorphia</taxon>
        <taxon>Pectinida</taxon>
        <taxon>Pectinoidea</taxon>
        <taxon>Pectinidae</taxon>
        <taxon>Mizuhopecten</taxon>
    </lineage>
</organism>
<evidence type="ECO:0000313" key="2">
    <source>
        <dbReference type="Proteomes" id="UP000242188"/>
    </source>
</evidence>
<reference evidence="1 2" key="1">
    <citation type="journal article" date="2017" name="Nat. Ecol. Evol.">
        <title>Scallop genome provides insights into evolution of bilaterian karyotype and development.</title>
        <authorList>
            <person name="Wang S."/>
            <person name="Zhang J."/>
            <person name="Jiao W."/>
            <person name="Li J."/>
            <person name="Xun X."/>
            <person name="Sun Y."/>
            <person name="Guo X."/>
            <person name="Huan P."/>
            <person name="Dong B."/>
            <person name="Zhang L."/>
            <person name="Hu X."/>
            <person name="Sun X."/>
            <person name="Wang J."/>
            <person name="Zhao C."/>
            <person name="Wang Y."/>
            <person name="Wang D."/>
            <person name="Huang X."/>
            <person name="Wang R."/>
            <person name="Lv J."/>
            <person name="Li Y."/>
            <person name="Zhang Z."/>
            <person name="Liu B."/>
            <person name="Lu W."/>
            <person name="Hui Y."/>
            <person name="Liang J."/>
            <person name="Zhou Z."/>
            <person name="Hou R."/>
            <person name="Li X."/>
            <person name="Liu Y."/>
            <person name="Li H."/>
            <person name="Ning X."/>
            <person name="Lin Y."/>
            <person name="Zhao L."/>
            <person name="Xing Q."/>
            <person name="Dou J."/>
            <person name="Li Y."/>
            <person name="Mao J."/>
            <person name="Guo H."/>
            <person name="Dou H."/>
            <person name="Li T."/>
            <person name="Mu C."/>
            <person name="Jiang W."/>
            <person name="Fu Q."/>
            <person name="Fu X."/>
            <person name="Miao Y."/>
            <person name="Liu J."/>
            <person name="Yu Q."/>
            <person name="Li R."/>
            <person name="Liao H."/>
            <person name="Li X."/>
            <person name="Kong Y."/>
            <person name="Jiang Z."/>
            <person name="Chourrout D."/>
            <person name="Li R."/>
            <person name="Bao Z."/>
        </authorList>
    </citation>
    <scope>NUCLEOTIDE SEQUENCE [LARGE SCALE GENOMIC DNA]</scope>
    <source>
        <strain evidence="1 2">PY_sf001</strain>
    </source>
</reference>
<gene>
    <name evidence="1" type="ORF">KP79_PYT12590</name>
</gene>
<name>A0A210QEF4_MIZYE</name>
<evidence type="ECO:0000313" key="1">
    <source>
        <dbReference type="EMBL" id="OWF47103.1"/>
    </source>
</evidence>
<dbReference type="InterPro" id="IPR036514">
    <property type="entry name" value="SGNH_hydro_sf"/>
</dbReference>
<proteinExistence type="predicted"/>
<dbReference type="Proteomes" id="UP000242188">
    <property type="component" value="Unassembled WGS sequence"/>
</dbReference>
<dbReference type="AlphaFoldDB" id="A0A210QEF4"/>
<protein>
    <recommendedName>
        <fullName evidence="3">SGNH hydrolase-type esterase domain-containing protein</fullName>
    </recommendedName>
</protein>
<keyword evidence="2" id="KW-1185">Reference proteome</keyword>
<dbReference type="Gene3D" id="3.40.50.1110">
    <property type="entry name" value="SGNH hydrolase"/>
    <property type="match status" value="1"/>
</dbReference>